<accession>A0ABS9MS82</accession>
<gene>
    <name evidence="2" type="ORF">MAF45_08535</name>
</gene>
<dbReference type="Proteomes" id="UP001297600">
    <property type="component" value="Unassembled WGS sequence"/>
</dbReference>
<keyword evidence="3" id="KW-1185">Reference proteome</keyword>
<comment type="caution">
    <text evidence="2">The sequence shown here is derived from an EMBL/GenBank/DDBJ whole genome shotgun (WGS) entry which is preliminary data.</text>
</comment>
<proteinExistence type="predicted"/>
<evidence type="ECO:0000313" key="3">
    <source>
        <dbReference type="Proteomes" id="UP001297600"/>
    </source>
</evidence>
<evidence type="ECO:0000313" key="2">
    <source>
        <dbReference type="EMBL" id="MCG5031486.1"/>
    </source>
</evidence>
<reference evidence="2 3" key="1">
    <citation type="submission" date="2022-02" db="EMBL/GenBank/DDBJ databases">
        <title>Mesosutterella porci, a novel member of the family Sutterellaceae from pig feces.</title>
        <authorList>
            <person name="Wylensek D."/>
            <person name="Clavel T."/>
        </authorList>
    </citation>
    <scope>NUCLEOTIDE SEQUENCE [LARGE SCALE GENOMIC DNA]</scope>
    <source>
        <strain evidence="3">oilRF-744-wt-GAM-9</strain>
    </source>
</reference>
<dbReference type="RefSeq" id="WP_237979220.1">
    <property type="nucleotide sequence ID" value="NZ_JAKNCT010000010.1"/>
</dbReference>
<dbReference type="EMBL" id="JAKNCT010000010">
    <property type="protein sequence ID" value="MCG5031486.1"/>
    <property type="molecule type" value="Genomic_DNA"/>
</dbReference>
<name>A0ABS9MS82_9BURK</name>
<protein>
    <submittedName>
        <fullName evidence="2">Uncharacterized protein</fullName>
    </submittedName>
</protein>
<sequence>MKARPIDRQGRPGGAAVPCEACRNHERLQLRDGEAEALEAVQAVRPPIPRGDPLSCEASGRAS</sequence>
<evidence type="ECO:0000256" key="1">
    <source>
        <dbReference type="SAM" id="MobiDB-lite"/>
    </source>
</evidence>
<feature type="region of interest" description="Disordered" evidence="1">
    <location>
        <begin position="44"/>
        <end position="63"/>
    </location>
</feature>
<organism evidence="2 3">
    <name type="scientific">Mesosutterella porci</name>
    <dbReference type="NCBI Taxonomy" id="2915351"/>
    <lineage>
        <taxon>Bacteria</taxon>
        <taxon>Pseudomonadati</taxon>
        <taxon>Pseudomonadota</taxon>
        <taxon>Betaproteobacteria</taxon>
        <taxon>Burkholderiales</taxon>
        <taxon>Sutterellaceae</taxon>
        <taxon>Mesosutterella</taxon>
    </lineage>
</organism>